<feature type="transmembrane region" description="Helical" evidence="6">
    <location>
        <begin position="431"/>
        <end position="453"/>
    </location>
</feature>
<feature type="transmembrane region" description="Helical" evidence="6">
    <location>
        <begin position="195"/>
        <end position="216"/>
    </location>
</feature>
<keyword evidence="3 6" id="KW-1133">Transmembrane helix</keyword>
<dbReference type="AlphaFoldDB" id="K1XIR1"/>
<feature type="transmembrane region" description="Helical" evidence="6">
    <location>
        <begin position="357"/>
        <end position="382"/>
    </location>
</feature>
<protein>
    <submittedName>
        <fullName evidence="8">Major facilitator superfamily transporter</fullName>
    </submittedName>
</protein>
<evidence type="ECO:0000256" key="3">
    <source>
        <dbReference type="ARBA" id="ARBA00022989"/>
    </source>
</evidence>
<evidence type="ECO:0000313" key="8">
    <source>
        <dbReference type="EMBL" id="EKD12369.1"/>
    </source>
</evidence>
<feature type="transmembrane region" description="Helical" evidence="6">
    <location>
        <begin position="531"/>
        <end position="551"/>
    </location>
</feature>
<feature type="compositionally biased region" description="Basic and acidic residues" evidence="5">
    <location>
        <begin position="1"/>
        <end position="12"/>
    </location>
</feature>
<feature type="transmembrane region" description="Helical" evidence="6">
    <location>
        <begin position="494"/>
        <end position="519"/>
    </location>
</feature>
<dbReference type="InterPro" id="IPR020846">
    <property type="entry name" value="MFS_dom"/>
</dbReference>
<comment type="subcellular location">
    <subcellularLocation>
        <location evidence="1">Membrane</location>
        <topology evidence="1">Multi-pass membrane protein</topology>
    </subcellularLocation>
</comment>
<dbReference type="InterPro" id="IPR005829">
    <property type="entry name" value="Sugar_transporter_CS"/>
</dbReference>
<dbReference type="GO" id="GO:0042908">
    <property type="term" value="P:xenobiotic transport"/>
    <property type="evidence" value="ECO:0007669"/>
    <property type="project" value="UniProtKB-ARBA"/>
</dbReference>
<dbReference type="OMA" id="WSRYDQK"/>
<dbReference type="KEGG" id="mbe:MBM_09403"/>
<evidence type="ECO:0000256" key="1">
    <source>
        <dbReference type="ARBA" id="ARBA00004141"/>
    </source>
</evidence>
<organism evidence="8 9">
    <name type="scientific">Marssonina brunnea f. sp. multigermtubi (strain MB_m1)</name>
    <name type="common">Marssonina leaf spot fungus</name>
    <dbReference type="NCBI Taxonomy" id="1072389"/>
    <lineage>
        <taxon>Eukaryota</taxon>
        <taxon>Fungi</taxon>
        <taxon>Dikarya</taxon>
        <taxon>Ascomycota</taxon>
        <taxon>Pezizomycotina</taxon>
        <taxon>Leotiomycetes</taxon>
        <taxon>Helotiales</taxon>
        <taxon>Drepanopezizaceae</taxon>
        <taxon>Drepanopeziza</taxon>
    </lineage>
</organism>
<dbReference type="Pfam" id="PF07690">
    <property type="entry name" value="MFS_1"/>
    <property type="match status" value="1"/>
</dbReference>
<evidence type="ECO:0000256" key="2">
    <source>
        <dbReference type="ARBA" id="ARBA00022692"/>
    </source>
</evidence>
<dbReference type="FunFam" id="1.20.1250.20:FF:000011">
    <property type="entry name" value="MFS multidrug transporter, putative"/>
    <property type="match status" value="1"/>
</dbReference>
<dbReference type="eggNOG" id="KOG0255">
    <property type="taxonomic scope" value="Eukaryota"/>
</dbReference>
<dbReference type="SUPFAM" id="SSF103473">
    <property type="entry name" value="MFS general substrate transporter"/>
    <property type="match status" value="1"/>
</dbReference>
<reference evidence="8 9" key="1">
    <citation type="journal article" date="2012" name="BMC Genomics">
        <title>Sequencing the genome of Marssonina brunnea reveals fungus-poplar co-evolution.</title>
        <authorList>
            <person name="Zhu S."/>
            <person name="Cao Y.-Z."/>
            <person name="Jiang C."/>
            <person name="Tan B.-Y."/>
            <person name="Wang Z."/>
            <person name="Feng S."/>
            <person name="Zhang L."/>
            <person name="Su X.-H."/>
            <person name="Brejova B."/>
            <person name="Vinar T."/>
            <person name="Xu M."/>
            <person name="Wang M.-X."/>
            <person name="Zhang S.-G."/>
            <person name="Huang M.-R."/>
            <person name="Wu R."/>
            <person name="Zhou Y."/>
        </authorList>
    </citation>
    <scope>NUCLEOTIDE SEQUENCE [LARGE SCALE GENOMIC DNA]</scope>
    <source>
        <strain evidence="8 9">MB_m1</strain>
    </source>
</reference>
<dbReference type="InParanoid" id="K1XIR1"/>
<evidence type="ECO:0000256" key="5">
    <source>
        <dbReference type="SAM" id="MobiDB-lite"/>
    </source>
</evidence>
<feature type="compositionally biased region" description="Polar residues" evidence="5">
    <location>
        <begin position="14"/>
        <end position="27"/>
    </location>
</feature>
<feature type="region of interest" description="Disordered" evidence="5">
    <location>
        <begin position="1"/>
        <end position="66"/>
    </location>
</feature>
<dbReference type="GO" id="GO:0005886">
    <property type="term" value="C:plasma membrane"/>
    <property type="evidence" value="ECO:0007669"/>
    <property type="project" value="TreeGrafter"/>
</dbReference>
<evidence type="ECO:0000256" key="4">
    <source>
        <dbReference type="ARBA" id="ARBA00023136"/>
    </source>
</evidence>
<dbReference type="PROSITE" id="PS00216">
    <property type="entry name" value="SUGAR_TRANSPORT_1"/>
    <property type="match status" value="1"/>
</dbReference>
<feature type="transmembrane region" description="Helical" evidence="6">
    <location>
        <begin position="122"/>
        <end position="143"/>
    </location>
</feature>
<keyword evidence="2 6" id="KW-0812">Transmembrane</keyword>
<feature type="transmembrane region" description="Helical" evidence="6">
    <location>
        <begin position="286"/>
        <end position="311"/>
    </location>
</feature>
<proteinExistence type="predicted"/>
<dbReference type="GO" id="GO:0022857">
    <property type="term" value="F:transmembrane transporter activity"/>
    <property type="evidence" value="ECO:0007669"/>
    <property type="project" value="InterPro"/>
</dbReference>
<name>K1XIR1_MARBU</name>
<dbReference type="PROSITE" id="PS50850">
    <property type="entry name" value="MFS"/>
    <property type="match status" value="1"/>
</dbReference>
<sequence>MADFGGPEKDQVPEPSSGSHLTQQRSNDLMEDLEKNVHTLASFPAHTSHSNSSHESIDTDPPSPLERALTATDLATEPEQEICQPLTYTRTGASLATTGSQIPAFEVDFAENDPDNPLTWPLWYRSMVITAVSYGTWTVVLFSTSYTSSIPGMMEEFEVESRLVATMGFTTYLLGMGVGGLVLAPMSEMYGRRIVYNLSLAFFSLLVLPCALARSLSVITVVRFMSAFAGSAMTANSPGTVNDVVTEDHRALAFSIWSIAPMNGPVTGPLIGGFVAQYLGWRWTNWLVLILAGAGWIWCSLMRETYAPLILQRKAAKMRKETGDERWWSRYDQKLSVFEVLKTNLSRPFVLAVTEPILWFWNAYIGFIYGVLYMCFVAYPIVYTDLRGWSLGMTGLGFVGIGIGTMFAICTEPLARRIVNSHPKDPETGRVYPEASISIVCFASILCPIGQLWFSWTSVPITIHWIWPILAGIPFGAGNTLVFIYASNYIIGSYGIYAASALSGNSITRAMVGATLPLAGPKMFAALTPQWAGTLLGLVQVVMIPIPFVFYKWGDRIRARSPLIKQMREDQERIARKVEVAATKGRKKNVAPTTGQVWVVEEERQVNDEEEGGGVSCAGVIGAEKN</sequence>
<feature type="transmembrane region" description="Helical" evidence="6">
    <location>
        <begin position="163"/>
        <end position="183"/>
    </location>
</feature>
<dbReference type="Proteomes" id="UP000006753">
    <property type="component" value="Unassembled WGS sequence"/>
</dbReference>
<evidence type="ECO:0000259" key="7">
    <source>
        <dbReference type="PROSITE" id="PS50850"/>
    </source>
</evidence>
<accession>K1XIR1</accession>
<feature type="compositionally biased region" description="Polar residues" evidence="5">
    <location>
        <begin position="45"/>
        <end position="54"/>
    </location>
</feature>
<keyword evidence="4 6" id="KW-0472">Membrane</keyword>
<dbReference type="OrthoDB" id="3365399at2759"/>
<keyword evidence="9" id="KW-1185">Reference proteome</keyword>
<feature type="transmembrane region" description="Helical" evidence="6">
    <location>
        <begin position="465"/>
        <end position="487"/>
    </location>
</feature>
<dbReference type="PANTHER" id="PTHR23502:SF12">
    <property type="entry name" value="MULTIDRUG TRANSPORTER, PUTATIVE (AFU_ORTHOLOGUE AFUA_1G06440)-RELATED"/>
    <property type="match status" value="1"/>
</dbReference>
<dbReference type="InterPro" id="IPR036259">
    <property type="entry name" value="MFS_trans_sf"/>
</dbReference>
<gene>
    <name evidence="8" type="ORF">MBM_09403</name>
</gene>
<dbReference type="EMBL" id="JH921458">
    <property type="protein sequence ID" value="EKD12369.1"/>
    <property type="molecule type" value="Genomic_DNA"/>
</dbReference>
<dbReference type="InterPro" id="IPR011701">
    <property type="entry name" value="MFS"/>
</dbReference>
<dbReference type="HOGENOM" id="CLU_008455_11_6_1"/>
<evidence type="ECO:0000313" key="9">
    <source>
        <dbReference type="Proteomes" id="UP000006753"/>
    </source>
</evidence>
<dbReference type="CDD" id="cd17323">
    <property type="entry name" value="MFS_Tpo1_MDR_like"/>
    <property type="match status" value="1"/>
</dbReference>
<feature type="transmembrane region" description="Helical" evidence="6">
    <location>
        <begin position="388"/>
        <end position="410"/>
    </location>
</feature>
<feature type="domain" description="Major facilitator superfamily (MFS) profile" evidence="7">
    <location>
        <begin position="128"/>
        <end position="555"/>
    </location>
</feature>
<dbReference type="PANTHER" id="PTHR23502">
    <property type="entry name" value="MAJOR FACILITATOR SUPERFAMILY"/>
    <property type="match status" value="1"/>
</dbReference>
<evidence type="ECO:0000256" key="6">
    <source>
        <dbReference type="SAM" id="Phobius"/>
    </source>
</evidence>
<dbReference type="GO" id="GO:0140115">
    <property type="term" value="P:export across plasma membrane"/>
    <property type="evidence" value="ECO:0007669"/>
    <property type="project" value="UniProtKB-ARBA"/>
</dbReference>
<dbReference type="Gene3D" id="1.20.1250.20">
    <property type="entry name" value="MFS general substrate transporter like domains"/>
    <property type="match status" value="1"/>
</dbReference>